<protein>
    <submittedName>
        <fullName evidence="1">Uncharacterized protein</fullName>
    </submittedName>
</protein>
<organism evidence="1">
    <name type="scientific">Trepomonas sp. PC1</name>
    <dbReference type="NCBI Taxonomy" id="1076344"/>
    <lineage>
        <taxon>Eukaryota</taxon>
        <taxon>Metamonada</taxon>
        <taxon>Diplomonadida</taxon>
        <taxon>Hexamitidae</taxon>
        <taxon>Hexamitinae</taxon>
        <taxon>Trepomonas</taxon>
    </lineage>
</organism>
<reference evidence="1" key="1">
    <citation type="submission" date="2015-07" db="EMBL/GenBank/DDBJ databases">
        <title>Adaptation to a free-living lifestyle via gene acquisitions in the diplomonad Trepomonas sp. PC1.</title>
        <authorList>
            <person name="Xu F."/>
            <person name="Jerlstrom-Hultqvist J."/>
            <person name="Kolisko M."/>
            <person name="Simpson A.G.B."/>
            <person name="Roger A.J."/>
            <person name="Svard S.G."/>
            <person name="Andersson J.O."/>
        </authorList>
    </citation>
    <scope>NUCLEOTIDE SEQUENCE</scope>
    <source>
        <strain evidence="1">PC1</strain>
    </source>
</reference>
<name>A0A146K1N5_9EUKA</name>
<evidence type="ECO:0000313" key="1">
    <source>
        <dbReference type="EMBL" id="JAP90803.1"/>
    </source>
</evidence>
<proteinExistence type="predicted"/>
<dbReference type="EMBL" id="GDID01005803">
    <property type="protein sequence ID" value="JAP90803.1"/>
    <property type="molecule type" value="Transcribed_RNA"/>
</dbReference>
<feature type="non-terminal residue" evidence="1">
    <location>
        <position position="1"/>
    </location>
</feature>
<accession>A0A146K1N5</accession>
<sequence>LEYQVTLEDNKTTNHLTLPQEVYIKMYDSDFCSKAQIDGKFLYITLGKRELNNAVLFTIYILQPDKENKNTIFSCNIKRENDKLQIVGQESIKFVVLQRYAFREIIENNNEERVIDNWVNERLIVALEKVIKYNKELLTIGQ</sequence>
<dbReference type="AlphaFoldDB" id="A0A146K1N5"/>
<gene>
    <name evidence="1" type="ORF">TPC1_17790</name>
</gene>
<feature type="non-terminal residue" evidence="1">
    <location>
        <position position="142"/>
    </location>
</feature>